<dbReference type="InterPro" id="IPR000868">
    <property type="entry name" value="Isochorismatase-like_dom"/>
</dbReference>
<keyword evidence="4" id="KW-1185">Reference proteome</keyword>
<dbReference type="RefSeq" id="WP_026645996.1">
    <property type="nucleotide sequence ID" value="NZ_CASFAE010000001.1"/>
</dbReference>
<dbReference type="PANTHER" id="PTHR43540">
    <property type="entry name" value="PEROXYUREIDOACRYLATE/UREIDOACRYLATE AMIDOHYDROLASE-RELATED"/>
    <property type="match status" value="1"/>
</dbReference>
<dbReference type="STRING" id="78346.BRUM_1081"/>
<dbReference type="InterPro" id="IPR036380">
    <property type="entry name" value="Isochorismatase-like_sf"/>
</dbReference>
<dbReference type="GO" id="GO:0016787">
    <property type="term" value="F:hydrolase activity"/>
    <property type="evidence" value="ECO:0007669"/>
    <property type="project" value="UniProtKB-KW"/>
</dbReference>
<protein>
    <submittedName>
        <fullName evidence="3">Isochorismatase hydrolase family protein</fullName>
    </submittedName>
</protein>
<dbReference type="InterPro" id="IPR050272">
    <property type="entry name" value="Isochorismatase-like_hydrls"/>
</dbReference>
<evidence type="ECO:0000256" key="1">
    <source>
        <dbReference type="ARBA" id="ARBA00022801"/>
    </source>
</evidence>
<dbReference type="Proteomes" id="UP000029078">
    <property type="component" value="Unassembled WGS sequence"/>
</dbReference>
<reference evidence="3 4" key="1">
    <citation type="submission" date="2014-03" db="EMBL/GenBank/DDBJ databases">
        <title>Genomics of Bifidobacteria.</title>
        <authorList>
            <person name="Ventura M."/>
            <person name="Milani C."/>
            <person name="Lugli G.A."/>
        </authorList>
    </citation>
    <scope>NUCLEOTIDE SEQUENCE [LARGE SCALE GENOMIC DNA]</scope>
    <source>
        <strain evidence="3 4">LMG 21811</strain>
    </source>
</reference>
<proteinExistence type="predicted"/>
<accession>A0A087D2W1</accession>
<evidence type="ECO:0000259" key="2">
    <source>
        <dbReference type="Pfam" id="PF00857"/>
    </source>
</evidence>
<dbReference type="AlphaFoldDB" id="A0A087D2W1"/>
<evidence type="ECO:0000313" key="3">
    <source>
        <dbReference type="EMBL" id="KFI89861.1"/>
    </source>
</evidence>
<dbReference type="eggNOG" id="COG1335">
    <property type="taxonomic scope" value="Bacteria"/>
</dbReference>
<keyword evidence="1 3" id="KW-0378">Hydrolase</keyword>
<dbReference type="EMBL" id="JGZL01000007">
    <property type="protein sequence ID" value="KFI89861.1"/>
    <property type="molecule type" value="Genomic_DNA"/>
</dbReference>
<organism evidence="3 4">
    <name type="scientific">Bifidobacterium ruminantium</name>
    <dbReference type="NCBI Taxonomy" id="78346"/>
    <lineage>
        <taxon>Bacteria</taxon>
        <taxon>Bacillati</taxon>
        <taxon>Actinomycetota</taxon>
        <taxon>Actinomycetes</taxon>
        <taxon>Bifidobacteriales</taxon>
        <taxon>Bifidobacteriaceae</taxon>
        <taxon>Bifidobacterium</taxon>
    </lineage>
</organism>
<dbReference type="Gene3D" id="3.40.50.850">
    <property type="entry name" value="Isochorismatase-like"/>
    <property type="match status" value="1"/>
</dbReference>
<dbReference type="SUPFAM" id="SSF52499">
    <property type="entry name" value="Isochorismatase-like hydrolases"/>
    <property type="match status" value="1"/>
</dbReference>
<dbReference type="Pfam" id="PF00857">
    <property type="entry name" value="Isochorismatase"/>
    <property type="match status" value="1"/>
</dbReference>
<feature type="domain" description="Isochorismatase-like" evidence="2">
    <location>
        <begin position="4"/>
        <end position="167"/>
    </location>
</feature>
<comment type="caution">
    <text evidence="3">The sequence shown here is derived from an EMBL/GenBank/DDBJ whole genome shotgun (WGS) entry which is preliminary data.</text>
</comment>
<evidence type="ECO:0000313" key="4">
    <source>
        <dbReference type="Proteomes" id="UP000029078"/>
    </source>
</evidence>
<dbReference type="CDD" id="cd00431">
    <property type="entry name" value="cysteine_hydrolases"/>
    <property type="match status" value="1"/>
</dbReference>
<gene>
    <name evidence="3" type="ORF">BRUM_1081</name>
</gene>
<sequence>MSDALLVIDMQEAYVGEHRFPYLKYSMPDLLTTVNGVIDAYADEKRLIVYIRNVMERSLLSRLSPFKVYEDTLESKLVEGLHVASNHVFVKHAGDAFSNPQLHAFLKENNVDSVKIVGVDGGGCVALTALGAIEHGYHVVVDEPAIGTTFERSKRKHFRKLKELGAEFV</sequence>
<name>A0A087D2W1_BIFRU</name>